<sequence length="358" mass="35828">MRISLLAPAVAAAVLSPLAFAASAAAATPAGPAARTAAVAGETAADDAPHAIGLAHDQLVAFSTHAPGHARSIGHVRGLSGDTKLVGIDYRVQNGALYGVGDQGGIYTLDTHNAKAAKVSQLTVDLDGEYFGVDFNPAANRLRVISDTGQNLRHNIDDKAAPRTTTVDGKLTNPATPPSTTPPTAKGVTGAGYTNNDLNSDTATTLFDLDTVNDRVSLQSPANAGSLAPTGSLGVKAGPSAGFDVHYAPKSGTNHGFATLHVNGTARLYGIDLLTGAAAHKGDFPSDFQVTDLAVALNKKPQGGVHTGGGALASATLTPGSGVSLNAVGAAAGTLLLLGGIGAGARVMARRTNTNRVA</sequence>
<feature type="domain" description="DUF4394" evidence="4">
    <location>
        <begin position="58"/>
        <end position="294"/>
    </location>
</feature>
<dbReference type="EMBL" id="JAGINS010000002">
    <property type="protein sequence ID" value="MBP2363383.1"/>
    <property type="molecule type" value="Genomic_DNA"/>
</dbReference>
<protein>
    <recommendedName>
        <fullName evidence="4">DUF4394 domain-containing protein</fullName>
    </recommendedName>
</protein>
<keyword evidence="2" id="KW-1133">Transmembrane helix</keyword>
<feature type="chain" id="PRO_5046346832" description="DUF4394 domain-containing protein" evidence="3">
    <location>
        <begin position="22"/>
        <end position="358"/>
    </location>
</feature>
<evidence type="ECO:0000313" key="6">
    <source>
        <dbReference type="Proteomes" id="UP001519311"/>
    </source>
</evidence>
<evidence type="ECO:0000313" key="5">
    <source>
        <dbReference type="EMBL" id="MBP2363383.1"/>
    </source>
</evidence>
<feature type="transmembrane region" description="Helical" evidence="2">
    <location>
        <begin position="327"/>
        <end position="349"/>
    </location>
</feature>
<dbReference type="Pfam" id="PF14339">
    <property type="entry name" value="DUF4394"/>
    <property type="match status" value="1"/>
</dbReference>
<gene>
    <name evidence="5" type="ORF">JOF59_005875</name>
</gene>
<dbReference type="InterPro" id="IPR025507">
    <property type="entry name" value="DUF4394"/>
</dbReference>
<evidence type="ECO:0000256" key="1">
    <source>
        <dbReference type="SAM" id="MobiDB-lite"/>
    </source>
</evidence>
<name>A0ABS4VI02_9ACTN</name>
<comment type="caution">
    <text evidence="5">The sequence shown here is derived from an EMBL/GenBank/DDBJ whole genome shotgun (WGS) entry which is preliminary data.</text>
</comment>
<evidence type="ECO:0000256" key="2">
    <source>
        <dbReference type="SAM" id="Phobius"/>
    </source>
</evidence>
<reference evidence="5 6" key="1">
    <citation type="submission" date="2021-03" db="EMBL/GenBank/DDBJ databases">
        <title>Sequencing the genomes of 1000 actinobacteria strains.</title>
        <authorList>
            <person name="Klenk H.-P."/>
        </authorList>
    </citation>
    <scope>NUCLEOTIDE SEQUENCE [LARGE SCALE GENOMIC DNA]</scope>
    <source>
        <strain evidence="5 6">DSM 40843</strain>
    </source>
</reference>
<accession>A0ABS4VI02</accession>
<keyword evidence="6" id="KW-1185">Reference proteome</keyword>
<keyword evidence="2" id="KW-0812">Transmembrane</keyword>
<feature type="region of interest" description="Disordered" evidence="1">
    <location>
        <begin position="161"/>
        <end position="195"/>
    </location>
</feature>
<evidence type="ECO:0000256" key="3">
    <source>
        <dbReference type="SAM" id="SignalP"/>
    </source>
</evidence>
<organism evidence="5 6">
    <name type="scientific">Streptomyces clavifer</name>
    <dbReference type="NCBI Taxonomy" id="68188"/>
    <lineage>
        <taxon>Bacteria</taxon>
        <taxon>Bacillati</taxon>
        <taxon>Actinomycetota</taxon>
        <taxon>Actinomycetes</taxon>
        <taxon>Kitasatosporales</taxon>
        <taxon>Streptomycetaceae</taxon>
        <taxon>Streptomyces</taxon>
    </lineage>
</organism>
<evidence type="ECO:0000259" key="4">
    <source>
        <dbReference type="Pfam" id="PF14339"/>
    </source>
</evidence>
<keyword evidence="2" id="KW-0472">Membrane</keyword>
<proteinExistence type="predicted"/>
<feature type="signal peptide" evidence="3">
    <location>
        <begin position="1"/>
        <end position="21"/>
    </location>
</feature>
<keyword evidence="3" id="KW-0732">Signal</keyword>
<dbReference type="Proteomes" id="UP001519311">
    <property type="component" value="Unassembled WGS sequence"/>
</dbReference>